<dbReference type="GO" id="GO:0007064">
    <property type="term" value="P:mitotic sister chromatid cohesion"/>
    <property type="evidence" value="ECO:0007669"/>
    <property type="project" value="InterPro"/>
</dbReference>
<dbReference type="Gene3D" id="2.30.30.140">
    <property type="match status" value="1"/>
</dbReference>
<dbReference type="FunCoup" id="A0A1Q3AW84">
    <property type="interactions" value="1998"/>
</dbReference>
<dbReference type="OrthoDB" id="200660at2759"/>
<proteinExistence type="predicted"/>
<dbReference type="GO" id="GO:0051301">
    <property type="term" value="P:cell division"/>
    <property type="evidence" value="ECO:0007669"/>
    <property type="project" value="UniProtKB-KW"/>
</dbReference>
<feature type="compositionally biased region" description="Polar residues" evidence="8">
    <location>
        <begin position="700"/>
        <end position="710"/>
    </location>
</feature>
<feature type="compositionally biased region" description="Basic and acidic residues" evidence="8">
    <location>
        <begin position="882"/>
        <end position="893"/>
    </location>
</feature>
<protein>
    <recommendedName>
        <fullName evidence="11">Tudor domain-containing protein</fullName>
    </recommendedName>
</protein>
<evidence type="ECO:0000256" key="5">
    <source>
        <dbReference type="ARBA" id="ARBA00023204"/>
    </source>
</evidence>
<keyword evidence="5" id="KW-0234">DNA repair</keyword>
<feature type="compositionally biased region" description="Polar residues" evidence="8">
    <location>
        <begin position="328"/>
        <end position="345"/>
    </location>
</feature>
<feature type="compositionally biased region" description="Polar residues" evidence="8">
    <location>
        <begin position="908"/>
        <end position="919"/>
    </location>
</feature>
<comment type="caution">
    <text evidence="9">The sequence shown here is derived from an EMBL/GenBank/DDBJ whole genome shotgun (WGS) entry which is preliminary data.</text>
</comment>
<feature type="compositionally biased region" description="Low complexity" evidence="8">
    <location>
        <begin position="862"/>
        <end position="874"/>
    </location>
</feature>
<keyword evidence="4" id="KW-0498">Mitosis</keyword>
<dbReference type="Proteomes" id="UP000187406">
    <property type="component" value="Unassembled WGS sequence"/>
</dbReference>
<feature type="region of interest" description="Disordered" evidence="8">
    <location>
        <begin position="259"/>
        <end position="381"/>
    </location>
</feature>
<dbReference type="GO" id="GO:0035825">
    <property type="term" value="P:homologous recombination"/>
    <property type="evidence" value="ECO:0007669"/>
    <property type="project" value="UniProtKB-ARBA"/>
</dbReference>
<evidence type="ECO:0000256" key="8">
    <source>
        <dbReference type="SAM" id="MobiDB-lite"/>
    </source>
</evidence>
<dbReference type="EMBL" id="BDDD01000132">
    <property type="protein sequence ID" value="GAV59950.1"/>
    <property type="molecule type" value="Genomic_DNA"/>
</dbReference>
<feature type="compositionally biased region" description="Basic and acidic residues" evidence="8">
    <location>
        <begin position="490"/>
        <end position="506"/>
    </location>
</feature>
<dbReference type="PANTHER" id="PTHR12663">
    <property type="entry name" value="ANDROGEN INDUCED INHIBITOR OF PROLIFERATION AS3 / PDS5-RELATED"/>
    <property type="match status" value="1"/>
</dbReference>
<feature type="compositionally biased region" description="Low complexity" evidence="8">
    <location>
        <begin position="793"/>
        <end position="808"/>
    </location>
</feature>
<evidence type="ECO:0000256" key="6">
    <source>
        <dbReference type="ARBA" id="ARBA00023242"/>
    </source>
</evidence>
<dbReference type="SUPFAM" id="SSF48371">
    <property type="entry name" value="ARM repeat"/>
    <property type="match status" value="1"/>
</dbReference>
<dbReference type="GO" id="GO:0000785">
    <property type="term" value="C:chromatin"/>
    <property type="evidence" value="ECO:0007669"/>
    <property type="project" value="TreeGrafter"/>
</dbReference>
<evidence type="ECO:0000256" key="2">
    <source>
        <dbReference type="ARBA" id="ARBA00022618"/>
    </source>
</evidence>
<feature type="compositionally biased region" description="Basic and acidic residues" evidence="8">
    <location>
        <begin position="578"/>
        <end position="596"/>
    </location>
</feature>
<feature type="region of interest" description="Disordered" evidence="8">
    <location>
        <begin position="694"/>
        <end position="936"/>
    </location>
</feature>
<dbReference type="InterPro" id="IPR016024">
    <property type="entry name" value="ARM-type_fold"/>
</dbReference>
<accession>A0A1Q3AW84</accession>
<dbReference type="CDD" id="cd20404">
    <property type="entry name" value="Tudor_Agenet_AtEML-like"/>
    <property type="match status" value="1"/>
</dbReference>
<feature type="compositionally biased region" description="Basic and acidic residues" evidence="8">
    <location>
        <begin position="287"/>
        <end position="310"/>
    </location>
</feature>
<feature type="compositionally biased region" description="Basic and acidic residues" evidence="8">
    <location>
        <begin position="757"/>
        <end position="792"/>
    </location>
</feature>
<evidence type="ECO:0000256" key="7">
    <source>
        <dbReference type="ARBA" id="ARBA00023306"/>
    </source>
</evidence>
<dbReference type="GO" id="GO:0005634">
    <property type="term" value="C:nucleus"/>
    <property type="evidence" value="ECO:0007669"/>
    <property type="project" value="UniProtKB-SubCell"/>
</dbReference>
<keyword evidence="2" id="KW-0132">Cell division</keyword>
<feature type="compositionally biased region" description="Basic and acidic residues" evidence="8">
    <location>
        <begin position="606"/>
        <end position="617"/>
    </location>
</feature>
<evidence type="ECO:0000256" key="4">
    <source>
        <dbReference type="ARBA" id="ARBA00022776"/>
    </source>
</evidence>
<feature type="region of interest" description="Disordered" evidence="8">
    <location>
        <begin position="406"/>
        <end position="638"/>
    </location>
</feature>
<evidence type="ECO:0000313" key="10">
    <source>
        <dbReference type="Proteomes" id="UP000187406"/>
    </source>
</evidence>
<keyword evidence="10" id="KW-1185">Reference proteome</keyword>
<keyword evidence="6" id="KW-0539">Nucleus</keyword>
<evidence type="ECO:0000313" key="9">
    <source>
        <dbReference type="EMBL" id="GAV59950.1"/>
    </source>
</evidence>
<dbReference type="Pfam" id="PF20168">
    <property type="entry name" value="PDS5"/>
    <property type="match status" value="1"/>
</dbReference>
<keyword evidence="3" id="KW-0227">DNA damage</keyword>
<gene>
    <name evidence="9" type="ORF">CFOL_v3_03481</name>
</gene>
<dbReference type="SUPFAM" id="SSF63748">
    <property type="entry name" value="Tudor/PWWP/MBT"/>
    <property type="match status" value="1"/>
</dbReference>
<reference evidence="10" key="1">
    <citation type="submission" date="2016-04" db="EMBL/GenBank/DDBJ databases">
        <title>Cephalotus genome sequencing.</title>
        <authorList>
            <person name="Fukushima K."/>
            <person name="Hasebe M."/>
            <person name="Fang X."/>
        </authorList>
    </citation>
    <scope>NUCLEOTIDE SEQUENCE [LARGE SCALE GENOMIC DNA]</scope>
    <source>
        <strain evidence="10">cv. St1</strain>
    </source>
</reference>
<keyword evidence="7" id="KW-0131">Cell cycle</keyword>
<organism evidence="9 10">
    <name type="scientific">Cephalotus follicularis</name>
    <name type="common">Albany pitcher plant</name>
    <dbReference type="NCBI Taxonomy" id="3775"/>
    <lineage>
        <taxon>Eukaryota</taxon>
        <taxon>Viridiplantae</taxon>
        <taxon>Streptophyta</taxon>
        <taxon>Embryophyta</taxon>
        <taxon>Tracheophyta</taxon>
        <taxon>Spermatophyta</taxon>
        <taxon>Magnoliopsida</taxon>
        <taxon>eudicotyledons</taxon>
        <taxon>Gunneridae</taxon>
        <taxon>Pentapetalae</taxon>
        <taxon>rosids</taxon>
        <taxon>fabids</taxon>
        <taxon>Oxalidales</taxon>
        <taxon>Cephalotaceae</taxon>
        <taxon>Cephalotus</taxon>
    </lineage>
</organism>
<comment type="subcellular location">
    <subcellularLocation>
        <location evidence="1">Nucleus</location>
    </subcellularLocation>
</comment>
<dbReference type="STRING" id="3775.A0A1Q3AW84"/>
<dbReference type="InParanoid" id="A0A1Q3AW84"/>
<dbReference type="PANTHER" id="PTHR12663:SF3">
    <property type="entry name" value="SISTER CHROMATID COHESION PROTEIN PDS5 HOMOLOG C"/>
    <property type="match status" value="1"/>
</dbReference>
<feature type="compositionally biased region" description="Basic and acidic residues" evidence="8">
    <location>
        <begin position="627"/>
        <end position="638"/>
    </location>
</feature>
<dbReference type="GO" id="GO:0006281">
    <property type="term" value="P:DNA repair"/>
    <property type="evidence" value="ECO:0007669"/>
    <property type="project" value="UniProtKB-KW"/>
</dbReference>
<evidence type="ECO:0000256" key="1">
    <source>
        <dbReference type="ARBA" id="ARBA00004123"/>
    </source>
</evidence>
<feature type="compositionally biased region" description="Low complexity" evidence="8">
    <location>
        <begin position="744"/>
        <end position="754"/>
    </location>
</feature>
<feature type="compositionally biased region" description="Basic and acidic residues" evidence="8">
    <location>
        <begin position="809"/>
        <end position="826"/>
    </location>
</feature>
<feature type="compositionally biased region" description="Basic and acidic residues" evidence="8">
    <location>
        <begin position="463"/>
        <end position="480"/>
    </location>
</feature>
<sequence>MASSDTELEQQLLEAGNKLVEPSSSVDELLPLLDQVENCLSRVEQSPTKSMQNALSPSIKALVAHQLFRHPNADVKVAVASCISEITRITAPEAPYDDDQMKDVFQLIVSSFENLFDKSSRSYDKRTSILETVAKVRSCVVMLDLECDSLIIEMFQYFLKAIRDYHPENVFSSMETIMTLVLEESEDISLDLLSPILASIKKDNKDVLPVARKLGERVLEACAIKLKPYLIEAIKSSGISLDDYSEVFASICQETSGTVEQNDIDATNERMVDESNSVRTSFDEAAQEDKGDVTEAASPEKVDHANDRSPKSAVSNGIAETGEDDSSADLNSLKNQEPANDQSKSIDAPSGVEPDSLGSEKVVVTELKPDQTTKKRGKKPNFLIKFTEPSDSSYIDGEKELEKLRDHKIDSKDVPSSPHEVPSVDVAVSSANEKDTSNKPSSPEAVEGESADVALPSPITLPDENRAKKSGGRSKEKESLNTEASLSVDDGSRKASEETSDSEAKPQKSSRKKAPSGTSKEYKSSIVADASKKESDATSYSETKPFKKSAKKVDASCNNGDGLPSKKKEDKKRRRTKSFSEKDEMKISPKDDDKEMICALKSTSRSTEDVHHSEETPKTTPKRKRTPGKEKASDTKDYDENLVGSKIKVWWPKDQTYYAGVVDSYDYAKKKHRVLYLDGDEEILNLKRQRWEFLGGDSGSKATGQPSPDVSSEMPLKKKFKTNSESSTKQGKMDISPKKGGGASSSKSKGSATKSVRKLDDDSKVDGKSKDSSKAVNKSKTDNVGKSKDHTAKSGGKSADVGSKAASKSKSDDAETPKSSKSKEGESVTMKFSTKSKKEASKSGKSKHETPKRSSDAKGKPTKSSGKSNTNGSGILKFGSSKAKESEDLKETSADSTKAPESAKGKSPISSKAQGSEANSGKKRPRVSKKLIVGSD</sequence>
<evidence type="ECO:0008006" key="11">
    <source>
        <dbReference type="Google" id="ProtNLM"/>
    </source>
</evidence>
<evidence type="ECO:0000256" key="3">
    <source>
        <dbReference type="ARBA" id="ARBA00022763"/>
    </source>
</evidence>
<name>A0A1Q3AW84_CEPFO</name>
<dbReference type="AlphaFoldDB" id="A0A1Q3AW84"/>
<feature type="compositionally biased region" description="Basic and acidic residues" evidence="8">
    <location>
        <begin position="836"/>
        <end position="859"/>
    </location>
</feature>
<dbReference type="InterPro" id="IPR039776">
    <property type="entry name" value="Pds5"/>
</dbReference>